<dbReference type="Proteomes" id="UP001057402">
    <property type="component" value="Chromosome 6"/>
</dbReference>
<gene>
    <name evidence="1" type="ORF">MLD38_021177</name>
</gene>
<keyword evidence="2" id="KW-1185">Reference proteome</keyword>
<accession>A0ACB9QFS8</accession>
<name>A0ACB9QFS8_9MYRT</name>
<sequence length="455" mass="48879">MASTTTAALVHARCGCSPRLASPSFKGLLSSPSPSPSPSSSSSSSPPSTSSSSSSFSGINSLWKQPAIKAQSMSTSSGGTLESPQGAGTAKNEADHLLVLVHGILASTSDWIYVEAELKRRLGRNFLIYASSCNTFMKTFDGIDAAGRRLADEVAEVVQKTDSLKKISFLSHSLGGLFARYAVAMLYTPKSSTSVQPDSSATSKSSTLEKLSIEPGLIAGLEPVNFITLATPHLGVRGRKQLPFLLGVSLLEKLAAPMAPYLVGRTGSQLFLTDGSPNKPPLLLRIASDCGEGKFLSALGGFKCRILYANVSYDHLVGWRTSSIRRETELVKPPQRSLDGYKHVVDVEYCPPIRSDGAHFSQEAAKAKEAAQNAPTIQNTVEYHEIVEEEMIQGLQQLGWKKVDVSFHSAMWPFFAHNNIHVKNEWLHNAGSGVVAHVADSLKQRESSSYIVASL</sequence>
<evidence type="ECO:0000313" key="1">
    <source>
        <dbReference type="EMBL" id="KAI4365166.1"/>
    </source>
</evidence>
<protein>
    <submittedName>
        <fullName evidence="1">Uncharacterized protein</fullName>
    </submittedName>
</protein>
<dbReference type="EMBL" id="CM042885">
    <property type="protein sequence ID" value="KAI4365166.1"/>
    <property type="molecule type" value="Genomic_DNA"/>
</dbReference>
<evidence type="ECO:0000313" key="2">
    <source>
        <dbReference type="Proteomes" id="UP001057402"/>
    </source>
</evidence>
<organism evidence="1 2">
    <name type="scientific">Melastoma candidum</name>
    <dbReference type="NCBI Taxonomy" id="119954"/>
    <lineage>
        <taxon>Eukaryota</taxon>
        <taxon>Viridiplantae</taxon>
        <taxon>Streptophyta</taxon>
        <taxon>Embryophyta</taxon>
        <taxon>Tracheophyta</taxon>
        <taxon>Spermatophyta</taxon>
        <taxon>Magnoliopsida</taxon>
        <taxon>eudicotyledons</taxon>
        <taxon>Gunneridae</taxon>
        <taxon>Pentapetalae</taxon>
        <taxon>rosids</taxon>
        <taxon>malvids</taxon>
        <taxon>Myrtales</taxon>
        <taxon>Melastomataceae</taxon>
        <taxon>Melastomatoideae</taxon>
        <taxon>Melastomateae</taxon>
        <taxon>Melastoma</taxon>
    </lineage>
</organism>
<proteinExistence type="predicted"/>
<comment type="caution">
    <text evidence="1">The sequence shown here is derived from an EMBL/GenBank/DDBJ whole genome shotgun (WGS) entry which is preliminary data.</text>
</comment>
<reference evidence="2" key="1">
    <citation type="journal article" date="2023" name="Front. Plant Sci.">
        <title>Chromosomal-level genome assembly of Melastoma candidum provides insights into trichome evolution.</title>
        <authorList>
            <person name="Zhong Y."/>
            <person name="Wu W."/>
            <person name="Sun C."/>
            <person name="Zou P."/>
            <person name="Liu Y."/>
            <person name="Dai S."/>
            <person name="Zhou R."/>
        </authorList>
    </citation>
    <scope>NUCLEOTIDE SEQUENCE [LARGE SCALE GENOMIC DNA]</scope>
</reference>